<comment type="function">
    <text evidence="6">RNaseP catalyzes the removal of the 5'-leader sequence from pre-tRNA to produce the mature 5'-terminus. It can also cleave other RNA substrates such as 4.5S RNA. The protein component plays an auxiliary but essential role in vivo by binding to the 5'-leader sequence and broadening the substrate specificity of the ribozyme.</text>
</comment>
<dbReference type="EC" id="3.1.26.5" evidence="6 7"/>
<evidence type="ECO:0000256" key="2">
    <source>
        <dbReference type="ARBA" id="ARBA00022722"/>
    </source>
</evidence>
<dbReference type="GO" id="GO:0030677">
    <property type="term" value="C:ribonuclease P complex"/>
    <property type="evidence" value="ECO:0007669"/>
    <property type="project" value="TreeGrafter"/>
</dbReference>
<dbReference type="HAMAP" id="MF_00227">
    <property type="entry name" value="RNase_P"/>
    <property type="match status" value="1"/>
</dbReference>
<dbReference type="EMBL" id="CP001737">
    <property type="protein sequence ID" value="ACV81677.1"/>
    <property type="molecule type" value="Genomic_DNA"/>
</dbReference>
<dbReference type="HOGENOM" id="CLU_117179_4_1_11"/>
<keyword evidence="9" id="KW-1185">Reference proteome</keyword>
<dbReference type="FunCoup" id="C8XE93">
    <property type="interactions" value="2"/>
</dbReference>
<reference evidence="9" key="1">
    <citation type="submission" date="2009-09" db="EMBL/GenBank/DDBJ databases">
        <title>The complete genome of Nakamurella multipartita DSM 44233.</title>
        <authorList>
            <consortium name="US DOE Joint Genome Institute (JGI-PGF)"/>
            <person name="Lucas S."/>
            <person name="Copeland A."/>
            <person name="Lapidus A."/>
            <person name="Glavina del Rio T."/>
            <person name="Dalin E."/>
            <person name="Tice H."/>
            <person name="Bruce D."/>
            <person name="Goodwin L."/>
            <person name="Pitluck S."/>
            <person name="Kyrpides N."/>
            <person name="Mavromatis K."/>
            <person name="Ivanova N."/>
            <person name="Ovchinnikova G."/>
            <person name="Sims D."/>
            <person name="Meincke L."/>
            <person name="Brettin T."/>
            <person name="Detter J.C."/>
            <person name="Han C."/>
            <person name="Larimer F."/>
            <person name="Land M."/>
            <person name="Hauser L."/>
            <person name="Markowitz V."/>
            <person name="Cheng J.-F."/>
            <person name="Hugenholtz P."/>
            <person name="Woyke T."/>
            <person name="Wu D."/>
            <person name="Klenk H.-P."/>
            <person name="Eisen J.A."/>
        </authorList>
    </citation>
    <scope>NUCLEOTIDE SEQUENCE [LARGE SCALE GENOMIC DNA]</scope>
    <source>
        <strain evidence="9">ATCC 700099 / DSM 44233 / CIP 104796 / JCM 9543 / NBRC 105858 / Y-104</strain>
    </source>
</reference>
<dbReference type="GO" id="GO:0004526">
    <property type="term" value="F:ribonuclease P activity"/>
    <property type="evidence" value="ECO:0007669"/>
    <property type="project" value="UniProtKB-UniRule"/>
</dbReference>
<dbReference type="KEGG" id="nml:Namu_5414"/>
<keyword evidence="5 6" id="KW-0694">RNA-binding</keyword>
<keyword evidence="1 6" id="KW-0819">tRNA processing</keyword>
<dbReference type="GO" id="GO:0001682">
    <property type="term" value="P:tRNA 5'-leader removal"/>
    <property type="evidence" value="ECO:0007669"/>
    <property type="project" value="UniProtKB-UniRule"/>
</dbReference>
<evidence type="ECO:0000256" key="3">
    <source>
        <dbReference type="ARBA" id="ARBA00022759"/>
    </source>
</evidence>
<comment type="subunit">
    <text evidence="6">Consists of a catalytic RNA component (M1 or rnpB) and a protein subunit.</text>
</comment>
<evidence type="ECO:0000256" key="1">
    <source>
        <dbReference type="ARBA" id="ARBA00022694"/>
    </source>
</evidence>
<dbReference type="SUPFAM" id="SSF54211">
    <property type="entry name" value="Ribosomal protein S5 domain 2-like"/>
    <property type="match status" value="1"/>
</dbReference>
<dbReference type="InterPro" id="IPR020568">
    <property type="entry name" value="Ribosomal_Su5_D2-typ_SF"/>
</dbReference>
<dbReference type="Gene3D" id="3.30.230.10">
    <property type="match status" value="1"/>
</dbReference>
<evidence type="ECO:0000256" key="4">
    <source>
        <dbReference type="ARBA" id="ARBA00022801"/>
    </source>
</evidence>
<dbReference type="RefSeq" id="WP_015750477.1">
    <property type="nucleotide sequence ID" value="NC_013235.1"/>
</dbReference>
<dbReference type="Proteomes" id="UP000002218">
    <property type="component" value="Chromosome"/>
</dbReference>
<organism evidence="8 9">
    <name type="scientific">Nakamurella multipartita (strain ATCC 700099 / DSM 44233 / CIP 104796 / JCM 9543 / NBRC 105858 / Y-104)</name>
    <name type="common">Microsphaera multipartita</name>
    <dbReference type="NCBI Taxonomy" id="479431"/>
    <lineage>
        <taxon>Bacteria</taxon>
        <taxon>Bacillati</taxon>
        <taxon>Actinomycetota</taxon>
        <taxon>Actinomycetes</taxon>
        <taxon>Nakamurellales</taxon>
        <taxon>Nakamurellaceae</taxon>
        <taxon>Nakamurella</taxon>
    </lineage>
</organism>
<comment type="catalytic activity">
    <reaction evidence="6">
        <text>Endonucleolytic cleavage of RNA, removing 5'-extranucleotides from tRNA precursor.</text>
        <dbReference type="EC" id="3.1.26.5"/>
    </reaction>
</comment>
<dbReference type="PANTHER" id="PTHR33992:SF1">
    <property type="entry name" value="RIBONUCLEASE P PROTEIN COMPONENT"/>
    <property type="match status" value="1"/>
</dbReference>
<evidence type="ECO:0000256" key="5">
    <source>
        <dbReference type="ARBA" id="ARBA00022884"/>
    </source>
</evidence>
<keyword evidence="4 6" id="KW-0378">Hydrolase</keyword>
<dbReference type="InParanoid" id="C8XE93"/>
<dbReference type="InterPro" id="IPR000100">
    <property type="entry name" value="RNase_P"/>
</dbReference>
<dbReference type="InterPro" id="IPR014721">
    <property type="entry name" value="Ribsml_uS5_D2-typ_fold_subgr"/>
</dbReference>
<accession>C8XE93</accession>
<sequence>MLPAGSRLHTSEQFAAVVRRGSRSAAPRLVVHLLTEHRPGPPADPRVGFVVSGKVGNAVVRHRITRRLRALVRPRLAELPPGTDVVVRALPAAAAASSAELGVDLASALAGALRRARRAPGAARPAGVRR</sequence>
<dbReference type="NCBIfam" id="TIGR00188">
    <property type="entry name" value="rnpA"/>
    <property type="match status" value="1"/>
</dbReference>
<dbReference type="AlphaFoldDB" id="C8XE93"/>
<dbReference type="eggNOG" id="COG0594">
    <property type="taxonomic scope" value="Bacteria"/>
</dbReference>
<comment type="similarity">
    <text evidence="6">Belongs to the RnpA family.</text>
</comment>
<evidence type="ECO:0000313" key="8">
    <source>
        <dbReference type="EMBL" id="ACV81677.1"/>
    </source>
</evidence>
<evidence type="ECO:0000313" key="9">
    <source>
        <dbReference type="Proteomes" id="UP000002218"/>
    </source>
</evidence>
<dbReference type="PANTHER" id="PTHR33992">
    <property type="entry name" value="RIBONUCLEASE P PROTEIN COMPONENT"/>
    <property type="match status" value="1"/>
</dbReference>
<dbReference type="GO" id="GO:0042781">
    <property type="term" value="F:3'-tRNA processing endoribonuclease activity"/>
    <property type="evidence" value="ECO:0007669"/>
    <property type="project" value="TreeGrafter"/>
</dbReference>
<proteinExistence type="inferred from homology"/>
<keyword evidence="3 6" id="KW-0255">Endonuclease</keyword>
<keyword evidence="2 6" id="KW-0540">Nuclease</keyword>
<protein>
    <recommendedName>
        <fullName evidence="6 7">Ribonuclease P protein component</fullName>
        <shortName evidence="6">RNase P protein</shortName>
        <shortName evidence="6">RNaseP protein</shortName>
        <ecNumber evidence="6 7">3.1.26.5</ecNumber>
    </recommendedName>
    <alternativeName>
        <fullName evidence="6">Protein C5</fullName>
    </alternativeName>
</protein>
<evidence type="ECO:0000256" key="7">
    <source>
        <dbReference type="NCBIfam" id="TIGR00188"/>
    </source>
</evidence>
<gene>
    <name evidence="6" type="primary">rnpA</name>
    <name evidence="8" type="ordered locus">Namu_5414</name>
</gene>
<dbReference type="Pfam" id="PF00825">
    <property type="entry name" value="Ribonuclease_P"/>
    <property type="match status" value="1"/>
</dbReference>
<reference evidence="8 9" key="2">
    <citation type="journal article" date="2010" name="Stand. Genomic Sci.">
        <title>Complete genome sequence of Nakamurella multipartita type strain (Y-104).</title>
        <authorList>
            <person name="Tice H."/>
            <person name="Mayilraj S."/>
            <person name="Sims D."/>
            <person name="Lapidus A."/>
            <person name="Nolan M."/>
            <person name="Lucas S."/>
            <person name="Glavina Del Rio T."/>
            <person name="Copeland A."/>
            <person name="Cheng J.F."/>
            <person name="Meincke L."/>
            <person name="Bruce D."/>
            <person name="Goodwin L."/>
            <person name="Pitluck S."/>
            <person name="Ivanova N."/>
            <person name="Mavromatis K."/>
            <person name="Ovchinnikova G."/>
            <person name="Pati A."/>
            <person name="Chen A."/>
            <person name="Palaniappan K."/>
            <person name="Land M."/>
            <person name="Hauser L."/>
            <person name="Chang Y.J."/>
            <person name="Jeffries C.D."/>
            <person name="Detter J.C."/>
            <person name="Brettin T."/>
            <person name="Rohde M."/>
            <person name="Goker M."/>
            <person name="Bristow J."/>
            <person name="Eisen J.A."/>
            <person name="Markowitz V."/>
            <person name="Hugenholtz P."/>
            <person name="Kyrpides N.C."/>
            <person name="Klenk H.P."/>
            <person name="Chen F."/>
        </authorList>
    </citation>
    <scope>NUCLEOTIDE SEQUENCE [LARGE SCALE GENOMIC DNA]</scope>
    <source>
        <strain evidence="9">ATCC 700099 / DSM 44233 / CIP 104796 / JCM 9543 / NBRC 105858 / Y-104</strain>
    </source>
</reference>
<dbReference type="GO" id="GO:0000049">
    <property type="term" value="F:tRNA binding"/>
    <property type="evidence" value="ECO:0007669"/>
    <property type="project" value="UniProtKB-UniRule"/>
</dbReference>
<evidence type="ECO:0000256" key="6">
    <source>
        <dbReference type="HAMAP-Rule" id="MF_00227"/>
    </source>
</evidence>
<name>C8XE93_NAKMY</name>
<dbReference type="STRING" id="479431.Namu_5414"/>